<evidence type="ECO:0000256" key="9">
    <source>
        <dbReference type="ARBA" id="ARBA00033102"/>
    </source>
</evidence>
<evidence type="ECO:0000259" key="14">
    <source>
        <dbReference type="Pfam" id="PF01729"/>
    </source>
</evidence>
<name>A0A2Z5ACS7_9PSED</name>
<keyword evidence="7 12" id="KW-0328">Glycosyltransferase</keyword>
<evidence type="ECO:0000256" key="2">
    <source>
        <dbReference type="ARBA" id="ARBA00004893"/>
    </source>
</evidence>
<dbReference type="Proteomes" id="UP000250579">
    <property type="component" value="Chromosome"/>
</dbReference>
<dbReference type="EMBL" id="CP022198">
    <property type="protein sequence ID" value="AXA68417.1"/>
    <property type="molecule type" value="Genomic_DNA"/>
</dbReference>
<dbReference type="NCBIfam" id="TIGR00078">
    <property type="entry name" value="nadC"/>
    <property type="match status" value="1"/>
</dbReference>
<evidence type="ECO:0000256" key="7">
    <source>
        <dbReference type="ARBA" id="ARBA00022676"/>
    </source>
</evidence>
<evidence type="ECO:0000256" key="5">
    <source>
        <dbReference type="ARBA" id="ARBA00011944"/>
    </source>
</evidence>
<comment type="subunit">
    <text evidence="4">Hexamer formed by 3 homodimers.</text>
</comment>
<evidence type="ECO:0000256" key="1">
    <source>
        <dbReference type="ARBA" id="ARBA00003237"/>
    </source>
</evidence>
<evidence type="ECO:0000256" key="13">
    <source>
        <dbReference type="PIRSR" id="PIRSR006250-1"/>
    </source>
</evidence>
<dbReference type="FunFam" id="3.20.20.70:FF:000030">
    <property type="entry name" value="Nicotinate-nucleotide pyrophosphorylase, carboxylating"/>
    <property type="match status" value="1"/>
</dbReference>
<evidence type="ECO:0000313" key="16">
    <source>
        <dbReference type="EMBL" id="AXA68417.1"/>
    </source>
</evidence>
<dbReference type="PANTHER" id="PTHR32179:SF3">
    <property type="entry name" value="NICOTINATE-NUCLEOTIDE PYROPHOSPHORYLASE [CARBOXYLATING]"/>
    <property type="match status" value="1"/>
</dbReference>
<evidence type="ECO:0000256" key="10">
    <source>
        <dbReference type="ARBA" id="ARBA00047445"/>
    </source>
</evidence>
<dbReference type="Gene3D" id="3.20.20.70">
    <property type="entry name" value="Aldolase class I"/>
    <property type="match status" value="1"/>
</dbReference>
<dbReference type="SUPFAM" id="SSF54675">
    <property type="entry name" value="Nicotinate/Quinolinate PRTase N-terminal domain-like"/>
    <property type="match status" value="1"/>
</dbReference>
<dbReference type="InterPro" id="IPR027277">
    <property type="entry name" value="NadC/ModD"/>
</dbReference>
<accession>A0A2Z5ACS7</accession>
<dbReference type="GO" id="GO:0034213">
    <property type="term" value="P:quinolinate catabolic process"/>
    <property type="evidence" value="ECO:0007669"/>
    <property type="project" value="TreeGrafter"/>
</dbReference>
<comment type="similarity">
    <text evidence="3 12">Belongs to the NadC/ModD family.</text>
</comment>
<reference evidence="16 17" key="1">
    <citation type="submission" date="2017-06" db="EMBL/GenBank/DDBJ databases">
        <title>Evolution towards high GC content and high-temperature stress adaptation in endophytic Pseudomonas oryzihabitans impacted its plant-growth promoting traits.</title>
        <authorList>
            <person name="Nascimento F.X."/>
        </authorList>
    </citation>
    <scope>NUCLEOTIDE SEQUENCE [LARGE SCALE GENOMIC DNA]</scope>
    <source>
        <strain evidence="16 17">MS8</strain>
    </source>
</reference>
<dbReference type="InterPro" id="IPR037128">
    <property type="entry name" value="Quinolinate_PRibosylTase_N_sf"/>
</dbReference>
<dbReference type="Pfam" id="PF01729">
    <property type="entry name" value="QRPTase_C"/>
    <property type="match status" value="1"/>
</dbReference>
<dbReference type="Pfam" id="PF02749">
    <property type="entry name" value="QRPTase_N"/>
    <property type="match status" value="1"/>
</dbReference>
<evidence type="ECO:0000256" key="3">
    <source>
        <dbReference type="ARBA" id="ARBA00009400"/>
    </source>
</evidence>
<feature type="binding site" evidence="13">
    <location>
        <position position="103"/>
    </location>
    <ligand>
        <name>substrate</name>
    </ligand>
</feature>
<comment type="pathway">
    <text evidence="2">Cofactor biosynthesis; NAD(+) biosynthesis; nicotinate D-ribonucleotide from quinolinate: step 1/1.</text>
</comment>
<evidence type="ECO:0000313" key="17">
    <source>
        <dbReference type="Proteomes" id="UP000250579"/>
    </source>
</evidence>
<keyword evidence="8 12" id="KW-0808">Transferase</keyword>
<feature type="binding site" evidence="13">
    <location>
        <position position="170"/>
    </location>
    <ligand>
        <name>substrate</name>
    </ligand>
</feature>
<dbReference type="PIRSF" id="PIRSF006250">
    <property type="entry name" value="NadC_ModD"/>
    <property type="match status" value="1"/>
</dbReference>
<dbReference type="Gene3D" id="3.90.1170.20">
    <property type="entry name" value="Quinolinate phosphoribosyl transferase, N-terminal domain"/>
    <property type="match status" value="1"/>
</dbReference>
<dbReference type="InterPro" id="IPR036068">
    <property type="entry name" value="Nicotinate_pribotase-like_C"/>
</dbReference>
<dbReference type="InterPro" id="IPR013785">
    <property type="entry name" value="Aldolase_TIM"/>
</dbReference>
<dbReference type="AlphaFoldDB" id="A0A2Z5ACS7"/>
<dbReference type="STRING" id="47885.APT59_17085"/>
<feature type="domain" description="Quinolinate phosphoribosyl transferase N-terminal" evidence="15">
    <location>
        <begin position="29"/>
        <end position="113"/>
    </location>
</feature>
<comment type="function">
    <text evidence="1">Involved in the catabolism of quinolinic acid (QA).</text>
</comment>
<feature type="domain" description="Quinolinate phosphoribosyl transferase C-terminal" evidence="14">
    <location>
        <begin position="116"/>
        <end position="279"/>
    </location>
</feature>
<dbReference type="InterPro" id="IPR022412">
    <property type="entry name" value="Quinolinate_PRibosylTrfase_N"/>
</dbReference>
<feature type="binding site" evidence="13">
    <location>
        <position position="199"/>
    </location>
    <ligand>
        <name>substrate</name>
    </ligand>
</feature>
<evidence type="ECO:0000259" key="15">
    <source>
        <dbReference type="Pfam" id="PF02749"/>
    </source>
</evidence>
<dbReference type="UniPathway" id="UPA00253">
    <property type="reaction ID" value="UER00331"/>
</dbReference>
<evidence type="ECO:0000256" key="6">
    <source>
        <dbReference type="ARBA" id="ARBA00022642"/>
    </source>
</evidence>
<gene>
    <name evidence="16" type="ORF">CE139_22275</name>
</gene>
<comment type="catalytic activity">
    <reaction evidence="10">
        <text>nicotinate beta-D-ribonucleotide + CO2 + diphosphate = quinolinate + 5-phospho-alpha-D-ribose 1-diphosphate + 2 H(+)</text>
        <dbReference type="Rhea" id="RHEA:12733"/>
        <dbReference type="ChEBI" id="CHEBI:15378"/>
        <dbReference type="ChEBI" id="CHEBI:16526"/>
        <dbReference type="ChEBI" id="CHEBI:29959"/>
        <dbReference type="ChEBI" id="CHEBI:33019"/>
        <dbReference type="ChEBI" id="CHEBI:57502"/>
        <dbReference type="ChEBI" id="CHEBI:58017"/>
        <dbReference type="EC" id="2.4.2.19"/>
    </reaction>
</comment>
<evidence type="ECO:0000256" key="4">
    <source>
        <dbReference type="ARBA" id="ARBA00011218"/>
    </source>
</evidence>
<dbReference type="GO" id="GO:0009435">
    <property type="term" value="P:NAD+ biosynthetic process"/>
    <property type="evidence" value="ECO:0007669"/>
    <property type="project" value="UniProtKB-UniPathway"/>
</dbReference>
<dbReference type="GO" id="GO:0005737">
    <property type="term" value="C:cytoplasm"/>
    <property type="evidence" value="ECO:0007669"/>
    <property type="project" value="TreeGrafter"/>
</dbReference>
<feature type="binding site" evidence="13">
    <location>
        <position position="220"/>
    </location>
    <ligand>
        <name>substrate</name>
    </ligand>
</feature>
<dbReference type="PANTHER" id="PTHR32179">
    <property type="entry name" value="NICOTINATE-NUCLEOTIDE PYROPHOSPHORYLASE [CARBOXYLATING]"/>
    <property type="match status" value="1"/>
</dbReference>
<dbReference type="SUPFAM" id="SSF51690">
    <property type="entry name" value="Nicotinate/Quinolinate PRTase C-terminal domain-like"/>
    <property type="match status" value="1"/>
</dbReference>
<evidence type="ECO:0000256" key="11">
    <source>
        <dbReference type="ARBA" id="ARBA00069173"/>
    </source>
</evidence>
<evidence type="ECO:0000256" key="8">
    <source>
        <dbReference type="ARBA" id="ARBA00022679"/>
    </source>
</evidence>
<dbReference type="FunFam" id="3.90.1170.20:FF:000001">
    <property type="entry name" value="Nicotinate-nucleotide diphosphorylase (Carboxylating)"/>
    <property type="match status" value="1"/>
</dbReference>
<dbReference type="InterPro" id="IPR004393">
    <property type="entry name" value="NadC"/>
</dbReference>
<dbReference type="EC" id="2.4.2.19" evidence="5"/>
<dbReference type="CDD" id="cd01572">
    <property type="entry name" value="QPRTase"/>
    <property type="match status" value="1"/>
</dbReference>
<feature type="binding site" evidence="13">
    <location>
        <begin position="243"/>
        <end position="245"/>
    </location>
    <ligand>
        <name>substrate</name>
    </ligand>
</feature>
<feature type="binding site" evidence="13">
    <location>
        <begin position="136"/>
        <end position="138"/>
    </location>
    <ligand>
        <name>substrate</name>
    </ligand>
</feature>
<feature type="binding site" evidence="13">
    <location>
        <begin position="264"/>
        <end position="266"/>
    </location>
    <ligand>
        <name>substrate</name>
    </ligand>
</feature>
<dbReference type="InterPro" id="IPR002638">
    <property type="entry name" value="Quinolinate_PRibosylTrfase_C"/>
</dbReference>
<dbReference type="RefSeq" id="WP_208692430.1">
    <property type="nucleotide sequence ID" value="NZ_CP022198.1"/>
</dbReference>
<feature type="binding site" evidence="13">
    <location>
        <position position="160"/>
    </location>
    <ligand>
        <name>substrate</name>
    </ligand>
</feature>
<organism evidence="16 17">
    <name type="scientific">Pseudomonas oryzihabitans</name>
    <dbReference type="NCBI Taxonomy" id="47885"/>
    <lineage>
        <taxon>Bacteria</taxon>
        <taxon>Pseudomonadati</taxon>
        <taxon>Pseudomonadota</taxon>
        <taxon>Gammaproteobacteria</taxon>
        <taxon>Pseudomonadales</taxon>
        <taxon>Pseudomonadaceae</taxon>
        <taxon>Pseudomonas</taxon>
    </lineage>
</organism>
<evidence type="ECO:0000256" key="12">
    <source>
        <dbReference type="PIRNR" id="PIRNR006250"/>
    </source>
</evidence>
<sequence>MSSATPADLAQVITDNVAAALREDVGSGDLTAGLIPAQQHARARIITRDAAVVAGTAWVDEVFRVLDPAVEVRWQVADGERVVPDQVLFELAGPARALLTGERSALNFLQLLSGTATRCRHYADLVQDTAVRLLDTRKTLPGLRRAQKYAVTCGGCYNHRIGLFDAFLIKENHIAACGGIAQAVAAARQLAPGRPVEVEVESLQELEQALGAGADIVMLDELSLADMRTAVALTAGRAKLEASGGVNQDTLLGIAETGVDYISIGTLTKDVKAVDLSMRILA</sequence>
<keyword evidence="6" id="KW-0662">Pyridine nucleotide biosynthesis</keyword>
<dbReference type="GO" id="GO:0004514">
    <property type="term" value="F:nicotinate-nucleotide diphosphorylase (carboxylating) activity"/>
    <property type="evidence" value="ECO:0007669"/>
    <property type="project" value="UniProtKB-EC"/>
</dbReference>
<proteinExistence type="inferred from homology"/>
<protein>
    <recommendedName>
        <fullName evidence="11">Probable nicotinate-nucleotide pyrophosphorylase [carboxylating]</fullName>
        <ecNumber evidence="5">2.4.2.19</ecNumber>
    </recommendedName>
    <alternativeName>
        <fullName evidence="9">Quinolinate phosphoribosyltransferase [decarboxylating]</fullName>
    </alternativeName>
</protein>